<dbReference type="AlphaFoldDB" id="A0AAW4ZBY2"/>
<dbReference type="InterPro" id="IPR036942">
    <property type="entry name" value="Beta-barrel_TonB_sf"/>
</dbReference>
<dbReference type="InterPro" id="IPR023996">
    <property type="entry name" value="TonB-dep_OMP_SusC/RagA"/>
</dbReference>
<dbReference type="SUPFAM" id="SSF49464">
    <property type="entry name" value="Carboxypeptidase regulatory domain-like"/>
    <property type="match status" value="1"/>
</dbReference>
<feature type="domain" description="TonB-dependent receptor-like beta-barrel" evidence="10">
    <location>
        <begin position="457"/>
        <end position="823"/>
    </location>
</feature>
<dbReference type="PROSITE" id="PS52016">
    <property type="entry name" value="TONB_DEPENDENT_REC_3"/>
    <property type="match status" value="1"/>
</dbReference>
<dbReference type="Gene3D" id="2.40.170.20">
    <property type="entry name" value="TonB-dependent receptor, beta-barrel domain"/>
    <property type="match status" value="1"/>
</dbReference>
<evidence type="ECO:0000256" key="3">
    <source>
        <dbReference type="ARBA" id="ARBA00022452"/>
    </source>
</evidence>
<dbReference type="NCBIfam" id="TIGR04056">
    <property type="entry name" value="OMP_RagA_SusC"/>
    <property type="match status" value="1"/>
</dbReference>
<dbReference type="InterPro" id="IPR012910">
    <property type="entry name" value="Plug_dom"/>
</dbReference>
<dbReference type="InterPro" id="IPR037066">
    <property type="entry name" value="Plug_dom_sf"/>
</dbReference>
<dbReference type="Pfam" id="PF00593">
    <property type="entry name" value="TonB_dep_Rec_b-barrel"/>
    <property type="match status" value="1"/>
</dbReference>
<accession>A0AAW4ZBY2</accession>
<evidence type="ECO:0000256" key="7">
    <source>
        <dbReference type="ARBA" id="ARBA00023237"/>
    </source>
</evidence>
<reference evidence="12" key="1">
    <citation type="submission" date="2021-07" db="EMBL/GenBank/DDBJ databases">
        <title>Comparative genomics of Bacteroides fragilis group isolates reveals species-dependent resistance mechanisms and validates clinical tools for resistance prediction.</title>
        <authorList>
            <person name="Wallace M.J."/>
            <person name="Jean S."/>
            <person name="Wallace M.A."/>
            <person name="Carey-Ann B.D."/>
            <person name="Dantas G."/>
        </authorList>
    </citation>
    <scope>NUCLEOTIDE SEQUENCE</scope>
    <source>
        <strain evidence="12">BJH_160</strain>
    </source>
</reference>
<dbReference type="InterPro" id="IPR039426">
    <property type="entry name" value="TonB-dep_rcpt-like"/>
</dbReference>
<comment type="caution">
    <text evidence="12">The sequence shown here is derived from an EMBL/GenBank/DDBJ whole genome shotgun (WGS) entry which is preliminary data.</text>
</comment>
<gene>
    <name evidence="12" type="ORF">K0H07_19090</name>
</gene>
<protein>
    <submittedName>
        <fullName evidence="12">TonB-dependent receptor</fullName>
    </submittedName>
</protein>
<dbReference type="NCBIfam" id="TIGR04057">
    <property type="entry name" value="SusC_RagA_signa"/>
    <property type="match status" value="1"/>
</dbReference>
<keyword evidence="4 8" id="KW-0812">Transmembrane</keyword>
<sequence>MINTKRFIYILFFSFISLLVFSQETLKIQGKVFEDATNDPMPGVTVAVKGRAEGTTTDLNGSYTINAKKGETLIFTFVGMQPVSVKVNSTTINARMKEENQNLDEIVVIGYGISKKSDLTGSVVSVKNKELTKTSFSSFDQGLQGRIAGVEVVQGDATPGGSAYIQIRGVSTMMGSTEPLYIIDGAPYNISNSVGTTSAAGYSNTNPLSMLSPSDIESIEILKDASATAIYGSQGANGVVMITTKRGKDGKAKISFSTTQSVSVLSKKIQVLNARQYAEYKNEAGLGNTPSRHPDDWDYPIGPTTIKKISPAALEDIVGEGIDWQDEIYRPAWSQDYQLSVTGGRADNKYAVMLGYMNQNGILKNTAFDRLNARVNIDNKLTDFLSMSLSGSFTHSKNRMVKTSTNDGSSKAGGVVRKAITYSPIPPLLKDADGNIIGVSDVPASDVDMEDPSYENNWGATPLRFLNEATIKQTLSNFTGNIEFRFNIIKGLQFKTRLSGVYYVQKNDNYFPRTLNEGKSNNGLAQLSDLNYSSFITENLLTYNLKISKKHKLDFLFGFTYDERQNRSLKTESSGFADDLLTFWASSSALLTQPVGVSANKWNLISYFGRANYNFDDRYLVTYTVRTDGSSKFAKNSKWATFQSFALAWRVNQERFLKPMDWISTLKLRLSYGESGNQGLSPYQSLSRLSPTTASLGNQLVNAYYETAQANPNLRWETTSQFNLGLDFGFFNERIGGSVNWYLKDTRDLLQKISMAPSTGFKEKTVNSGKIRNTGVEIDLNVRPVMTRSFAWDMNLNWYTNKNEVRDLGPVKEQFASTLGSAYGLNVQPFIQKVGYPIGAIYGYVFDGIFQNQAEVDANYSIDANGNKRPIQSGQAVGMLKFRDIDGDGVVNESDQTIIGDTNPDFFFGFNNTFSYKRFELGVFVSGVIGGDIINTNFIMPRKLNGESNIPAFLYAEAWRGDGTSNTSRLIKSGNEDPKKFSRQYIEKRTYVRIKNINLSYNVNVKKMKGISAMKMSLNAINPFTFTKYRGYDPEVSANSSALSRGVDMGNYPQARVFSFGLNVEF</sequence>
<evidence type="ECO:0000256" key="5">
    <source>
        <dbReference type="ARBA" id="ARBA00023077"/>
    </source>
</evidence>
<dbReference type="EMBL" id="JAHYQA010000012">
    <property type="protein sequence ID" value="MCE9239254.1"/>
    <property type="molecule type" value="Genomic_DNA"/>
</dbReference>
<dbReference type="Pfam" id="PF07715">
    <property type="entry name" value="Plug"/>
    <property type="match status" value="1"/>
</dbReference>
<evidence type="ECO:0000256" key="2">
    <source>
        <dbReference type="ARBA" id="ARBA00022448"/>
    </source>
</evidence>
<comment type="subcellular location">
    <subcellularLocation>
        <location evidence="1 8">Cell outer membrane</location>
        <topology evidence="1 8">Multi-pass membrane protein</topology>
    </subcellularLocation>
</comment>
<dbReference type="FunFam" id="2.170.130.10:FF:000008">
    <property type="entry name" value="SusC/RagA family TonB-linked outer membrane protein"/>
    <property type="match status" value="1"/>
</dbReference>
<keyword evidence="7 8" id="KW-0998">Cell outer membrane</keyword>
<keyword evidence="5 9" id="KW-0798">TonB box</keyword>
<name>A0AAW4ZBY2_BACT4</name>
<dbReference type="InterPro" id="IPR023997">
    <property type="entry name" value="TonB-dep_OMP_SusC/RagA_CS"/>
</dbReference>
<keyword evidence="3 8" id="KW-1134">Transmembrane beta strand</keyword>
<dbReference type="InterPro" id="IPR000531">
    <property type="entry name" value="Beta-barrel_TonB"/>
</dbReference>
<proteinExistence type="inferred from homology"/>
<dbReference type="Proteomes" id="UP001200544">
    <property type="component" value="Unassembled WGS sequence"/>
</dbReference>
<dbReference type="InterPro" id="IPR008969">
    <property type="entry name" value="CarboxyPept-like_regulatory"/>
</dbReference>
<evidence type="ECO:0000256" key="9">
    <source>
        <dbReference type="RuleBase" id="RU003357"/>
    </source>
</evidence>
<dbReference type="Gene3D" id="2.170.130.10">
    <property type="entry name" value="TonB-dependent receptor, plug domain"/>
    <property type="match status" value="1"/>
</dbReference>
<dbReference type="Pfam" id="PF13715">
    <property type="entry name" value="CarbopepD_reg_2"/>
    <property type="match status" value="1"/>
</dbReference>
<keyword evidence="12" id="KW-0675">Receptor</keyword>
<keyword evidence="6 8" id="KW-0472">Membrane</keyword>
<evidence type="ECO:0000256" key="6">
    <source>
        <dbReference type="ARBA" id="ARBA00023136"/>
    </source>
</evidence>
<dbReference type="Gene3D" id="2.60.40.1120">
    <property type="entry name" value="Carboxypeptidase-like, regulatory domain"/>
    <property type="match status" value="1"/>
</dbReference>
<organism evidence="12 13">
    <name type="scientific">Bacteroides thetaiotaomicron</name>
    <dbReference type="NCBI Taxonomy" id="818"/>
    <lineage>
        <taxon>Bacteria</taxon>
        <taxon>Pseudomonadati</taxon>
        <taxon>Bacteroidota</taxon>
        <taxon>Bacteroidia</taxon>
        <taxon>Bacteroidales</taxon>
        <taxon>Bacteroidaceae</taxon>
        <taxon>Bacteroides</taxon>
    </lineage>
</organism>
<comment type="similarity">
    <text evidence="8 9">Belongs to the TonB-dependent receptor family.</text>
</comment>
<dbReference type="SUPFAM" id="SSF56935">
    <property type="entry name" value="Porins"/>
    <property type="match status" value="1"/>
</dbReference>
<evidence type="ECO:0000256" key="1">
    <source>
        <dbReference type="ARBA" id="ARBA00004571"/>
    </source>
</evidence>
<keyword evidence="2 8" id="KW-0813">Transport</keyword>
<evidence type="ECO:0000259" key="11">
    <source>
        <dbReference type="Pfam" id="PF07715"/>
    </source>
</evidence>
<evidence type="ECO:0000256" key="4">
    <source>
        <dbReference type="ARBA" id="ARBA00022692"/>
    </source>
</evidence>
<evidence type="ECO:0000259" key="10">
    <source>
        <dbReference type="Pfam" id="PF00593"/>
    </source>
</evidence>
<evidence type="ECO:0000313" key="12">
    <source>
        <dbReference type="EMBL" id="MCE9239254.1"/>
    </source>
</evidence>
<evidence type="ECO:0000256" key="8">
    <source>
        <dbReference type="PROSITE-ProRule" id="PRU01360"/>
    </source>
</evidence>
<dbReference type="GO" id="GO:0009279">
    <property type="term" value="C:cell outer membrane"/>
    <property type="evidence" value="ECO:0007669"/>
    <property type="project" value="UniProtKB-SubCell"/>
</dbReference>
<evidence type="ECO:0000313" key="13">
    <source>
        <dbReference type="Proteomes" id="UP001200544"/>
    </source>
</evidence>
<feature type="domain" description="TonB-dependent receptor plug" evidence="11">
    <location>
        <begin position="116"/>
        <end position="239"/>
    </location>
</feature>
<dbReference type="RefSeq" id="WP_234129075.1">
    <property type="nucleotide sequence ID" value="NZ_JAHYQA010000012.1"/>
</dbReference>